<evidence type="ECO:0000259" key="4">
    <source>
        <dbReference type="Pfam" id="PF20696"/>
    </source>
</evidence>
<dbReference type="SUPFAM" id="SSF50475">
    <property type="entry name" value="FMN-binding split barrel"/>
    <property type="match status" value="1"/>
</dbReference>
<evidence type="ECO:0000259" key="3">
    <source>
        <dbReference type="Pfam" id="PF20695"/>
    </source>
</evidence>
<keyword evidence="5" id="KW-0456">Lyase</keyword>
<protein>
    <submittedName>
        <fullName evidence="5">3-polyprenyl-4-hydroxybenzoate carboxy-lyase</fullName>
        <ecNumber evidence="5">4.1.1.-</ecNumber>
    </submittedName>
</protein>
<name>A0A0K2Y0N3_9HELI</name>
<dbReference type="GO" id="GO:0005829">
    <property type="term" value="C:cytosol"/>
    <property type="evidence" value="ECO:0007669"/>
    <property type="project" value="TreeGrafter"/>
</dbReference>
<dbReference type="AlphaFoldDB" id="A0A0K2Y0N3"/>
<dbReference type="RefSeq" id="WP_053944706.1">
    <property type="nucleotide sequence ID" value="NZ_CDMG01000002.1"/>
</dbReference>
<dbReference type="SUPFAM" id="SSF143968">
    <property type="entry name" value="UbiD C-terminal domain-like"/>
    <property type="match status" value="2"/>
</dbReference>
<dbReference type="Gene3D" id="3.40.1670.10">
    <property type="entry name" value="UbiD C-terminal domain-like"/>
    <property type="match status" value="1"/>
</dbReference>
<evidence type="ECO:0000313" key="5">
    <source>
        <dbReference type="EMBL" id="CRF51887.1"/>
    </source>
</evidence>
<dbReference type="InterPro" id="IPR048304">
    <property type="entry name" value="UbiD_Rift_dom"/>
</dbReference>
<accession>A0A0K2Y0N3</accession>
<dbReference type="EMBL" id="CDMG01000002">
    <property type="protein sequence ID" value="CRF51887.1"/>
    <property type="molecule type" value="Genomic_DNA"/>
</dbReference>
<sequence length="610" mass="68370">MQRLIAKLKSHHALRVLDTPLDICLEIPHIAYIEAKKPHGGQALLFTRPKRGDALLDIPVLMNVFGSQERLELVINRSIKDCQAQLENLLNLQKPKNFKDLCNLTKSLLNLRFSLPKICKNPPQREVFRGDQVDLNKLPILTTWEDDAAPFITMGQVYTKSLDHKHRNLGLYRLQVQGKNRLGLHWQIHKDSNHFFHAYKKAGEKMPVSVAIGGDALYAWCGQAPLPYGVFELALYGLIRRKRAVLAPCLANPLCVPVDADIVLEGWVDTSHLEPEGPFGDHTGFYTPKEPYPVLEVQTMSLKPKPIYLASVVGKPPLEDKYMGYFTERLFLPLLQKSAHGLIDYHMPENGVFHNLILAQIAPSYPGHAHQIMHHFWGTGQMSFVKHAIFVGPSAPKLMDYPALLTHILDHLDLEKSLLSQGVCDALDHASPNYAFGGKLGLVALEPSPHPKTPLESTELLKRLKERISQVQDVQQYGLESKNPIAIVGVAKTAPLIPLFNNLKALAPHVSALIFVDHAKNDLKNPYMLLWRIVNNIDAKRDIWLDPPLICIDATDKGALEGHLREWPKETDCTLSVLEGLAKKGLIPPLSDPLYHKYHIYNSPKGAHGA</sequence>
<dbReference type="InterPro" id="IPR049381">
    <property type="entry name" value="UbiD-like_C"/>
</dbReference>
<dbReference type="Proteomes" id="UP000043437">
    <property type="component" value="Unassembled WGS sequence"/>
</dbReference>
<dbReference type="PANTHER" id="PTHR30108">
    <property type="entry name" value="3-OCTAPRENYL-4-HYDROXYBENZOATE CARBOXY-LYASE-RELATED"/>
    <property type="match status" value="1"/>
</dbReference>
<evidence type="ECO:0000313" key="6">
    <source>
        <dbReference type="Proteomes" id="UP000043437"/>
    </source>
</evidence>
<evidence type="ECO:0000259" key="2">
    <source>
        <dbReference type="Pfam" id="PF01977"/>
    </source>
</evidence>
<evidence type="ECO:0000256" key="1">
    <source>
        <dbReference type="ARBA" id="ARBA00010021"/>
    </source>
</evidence>
<dbReference type="GO" id="GO:0006744">
    <property type="term" value="P:ubiquinone biosynthetic process"/>
    <property type="evidence" value="ECO:0007669"/>
    <property type="project" value="TreeGrafter"/>
</dbReference>
<dbReference type="Pfam" id="PF20695">
    <property type="entry name" value="UbiD_N"/>
    <property type="match status" value="1"/>
</dbReference>
<feature type="domain" description="3-octaprenyl-4-hydroxybenzoate carboxy-lyase-like N-terminal" evidence="3">
    <location>
        <begin position="5"/>
        <end position="78"/>
    </location>
</feature>
<dbReference type="NCBIfam" id="TIGR03701">
    <property type="entry name" value="mena_SCO4490"/>
    <property type="match status" value="1"/>
</dbReference>
<feature type="domain" description="3-octaprenyl-4-hydroxybenzoate carboxy-lyase-like C-terminal" evidence="4">
    <location>
        <begin position="321"/>
        <end position="444"/>
    </location>
</feature>
<feature type="domain" description="3-octaprenyl-4-hydroxybenzoate carboxy-lyase-like Rift-related" evidence="2">
    <location>
        <begin position="122"/>
        <end position="316"/>
    </location>
</feature>
<organism evidence="5 6">
    <name type="scientific">Helicobacter ailurogastricus</name>
    <dbReference type="NCBI Taxonomy" id="1578720"/>
    <lineage>
        <taxon>Bacteria</taxon>
        <taxon>Pseudomonadati</taxon>
        <taxon>Campylobacterota</taxon>
        <taxon>Epsilonproteobacteria</taxon>
        <taxon>Campylobacterales</taxon>
        <taxon>Helicobacteraceae</taxon>
        <taxon>Helicobacter</taxon>
    </lineage>
</organism>
<dbReference type="PANTHER" id="PTHR30108:SF17">
    <property type="entry name" value="FERULIC ACID DECARBOXYLASE 1"/>
    <property type="match status" value="1"/>
</dbReference>
<gene>
    <name evidence="5" type="ORF">HAL07_00130</name>
</gene>
<dbReference type="GO" id="GO:0008694">
    <property type="term" value="F:4-hydroxy-3-polyprenylbenzoate decarboxylase activity"/>
    <property type="evidence" value="ECO:0007669"/>
    <property type="project" value="TreeGrafter"/>
</dbReference>
<dbReference type="InterPro" id="IPR049383">
    <property type="entry name" value="UbiD-like_N"/>
</dbReference>
<comment type="similarity">
    <text evidence="1">Belongs to the UbiD family.</text>
</comment>
<dbReference type="InterPro" id="IPR022390">
    <property type="entry name" value="HBDC"/>
</dbReference>
<dbReference type="InterPro" id="IPR002830">
    <property type="entry name" value="UbiD"/>
</dbReference>
<dbReference type="EC" id="4.1.1.-" evidence="5"/>
<dbReference type="GeneID" id="82131051"/>
<reference evidence="6" key="1">
    <citation type="submission" date="2014-12" db="EMBL/GenBank/DDBJ databases">
        <authorList>
            <person name="Jaenicke S."/>
        </authorList>
    </citation>
    <scope>NUCLEOTIDE SEQUENCE [LARGE SCALE GENOMIC DNA]</scope>
</reference>
<proteinExistence type="inferred from homology"/>
<dbReference type="Pfam" id="PF20696">
    <property type="entry name" value="UbiD_C"/>
    <property type="match status" value="1"/>
</dbReference>
<dbReference type="Pfam" id="PF01977">
    <property type="entry name" value="UbiD"/>
    <property type="match status" value="1"/>
</dbReference>
<dbReference type="NCBIfam" id="TIGR00148">
    <property type="entry name" value="UbiD family decarboxylase"/>
    <property type="match status" value="1"/>
</dbReference>